<evidence type="ECO:0000313" key="2">
    <source>
        <dbReference type="Proteomes" id="UP000234789"/>
    </source>
</evidence>
<dbReference type="Proteomes" id="UP000234789">
    <property type="component" value="Unassembled WGS sequence"/>
</dbReference>
<organism evidence="1 2">
    <name type="scientific">Paenibacillus pasadenensis</name>
    <dbReference type="NCBI Taxonomy" id="217090"/>
    <lineage>
        <taxon>Bacteria</taxon>
        <taxon>Bacillati</taxon>
        <taxon>Bacillota</taxon>
        <taxon>Bacilli</taxon>
        <taxon>Bacillales</taxon>
        <taxon>Paenibacillaceae</taxon>
        <taxon>Paenibacillus</taxon>
    </lineage>
</organism>
<proteinExistence type="predicted"/>
<protein>
    <submittedName>
        <fullName evidence="1">Uncharacterized protein</fullName>
    </submittedName>
</protein>
<keyword evidence="2" id="KW-1185">Reference proteome</keyword>
<name>A0A2N5N0H4_9BACL</name>
<dbReference type="AlphaFoldDB" id="A0A2N5N0H4"/>
<dbReference type="EMBL" id="NFEZ01000004">
    <property type="protein sequence ID" value="PLT43834.1"/>
    <property type="molecule type" value="Genomic_DNA"/>
</dbReference>
<reference evidence="1 2" key="1">
    <citation type="submission" date="2017-05" db="EMBL/GenBank/DDBJ databases">
        <title>Functional genome analysis of Paenibacillus pasadenensis strain R16: insights on endophytic life style and antifungal activity.</title>
        <authorList>
            <person name="Passera A."/>
            <person name="Marcolungo L."/>
            <person name="Casati P."/>
            <person name="Brasca M."/>
            <person name="Quaglino F."/>
            <person name="Delledonne M."/>
        </authorList>
    </citation>
    <scope>NUCLEOTIDE SEQUENCE [LARGE SCALE GENOMIC DNA]</scope>
    <source>
        <strain evidence="1 2">R16</strain>
    </source>
</reference>
<accession>A0A2N5N0H4</accession>
<sequence>MQKAVPAPAQAGLFGGRVEWPCGPIQPFPCLQARKRLFSAVRSQGLKDMDNFLWNKSWDLMHTP</sequence>
<gene>
    <name evidence="1" type="ORF">B8V81_2265</name>
</gene>
<evidence type="ECO:0000313" key="1">
    <source>
        <dbReference type="EMBL" id="PLT43834.1"/>
    </source>
</evidence>
<comment type="caution">
    <text evidence="1">The sequence shown here is derived from an EMBL/GenBank/DDBJ whole genome shotgun (WGS) entry which is preliminary data.</text>
</comment>